<keyword evidence="1" id="KW-0812">Transmembrane</keyword>
<proteinExistence type="predicted"/>
<dbReference type="VEuPathDB" id="VectorBase:GPAI046646"/>
<sequence>MALSSISFTTAVVAVGYQTTTRVQRLCVNVIVRQRAFLLLMMVTITSMAGQRGHANNKERNHNNWQSHIKGLSERSKVCKSDQEKKPSAKVGNWLPFNMICFKWGNPRTPSRPLIASAEILWRPAPFKSKRVRPFNSLKASAGIVMKELVPKYNSAKFGMERKHSEAAYADDFADSVAAFGVFVLGCCVHRQHDMLQMTTLTSVTATNVAVTGLRSAQLLWLLRLLLPLSFRPLVLLIFLTLPSLATLAAFATQIAVSLIKLRRFVFGNLKFQLLQNYSSYKLNL</sequence>
<dbReference type="AlphaFoldDB" id="A0A1B0AI98"/>
<name>A0A1B0AI98_GLOPL</name>
<organism evidence="2 3">
    <name type="scientific">Glossina pallidipes</name>
    <name type="common">Tsetse fly</name>
    <dbReference type="NCBI Taxonomy" id="7398"/>
    <lineage>
        <taxon>Eukaryota</taxon>
        <taxon>Metazoa</taxon>
        <taxon>Ecdysozoa</taxon>
        <taxon>Arthropoda</taxon>
        <taxon>Hexapoda</taxon>
        <taxon>Insecta</taxon>
        <taxon>Pterygota</taxon>
        <taxon>Neoptera</taxon>
        <taxon>Endopterygota</taxon>
        <taxon>Diptera</taxon>
        <taxon>Brachycera</taxon>
        <taxon>Muscomorpha</taxon>
        <taxon>Hippoboscoidea</taxon>
        <taxon>Glossinidae</taxon>
        <taxon>Glossina</taxon>
    </lineage>
</organism>
<reference evidence="3" key="1">
    <citation type="submission" date="2014-03" db="EMBL/GenBank/DDBJ databases">
        <authorList>
            <person name="Aksoy S."/>
            <person name="Warren W."/>
            <person name="Wilson R.K."/>
        </authorList>
    </citation>
    <scope>NUCLEOTIDE SEQUENCE [LARGE SCALE GENOMIC DNA]</scope>
    <source>
        <strain evidence="3">IAEA</strain>
    </source>
</reference>
<evidence type="ECO:0000256" key="1">
    <source>
        <dbReference type="SAM" id="Phobius"/>
    </source>
</evidence>
<evidence type="ECO:0000313" key="3">
    <source>
        <dbReference type="Proteomes" id="UP000092445"/>
    </source>
</evidence>
<reference evidence="2" key="2">
    <citation type="submission" date="2020-05" db="UniProtKB">
        <authorList>
            <consortium name="EnsemblMetazoa"/>
        </authorList>
    </citation>
    <scope>IDENTIFICATION</scope>
    <source>
        <strain evidence="2">IAEA</strain>
    </source>
</reference>
<protein>
    <submittedName>
        <fullName evidence="2">Uncharacterized protein</fullName>
    </submittedName>
</protein>
<evidence type="ECO:0000313" key="2">
    <source>
        <dbReference type="EnsemblMetazoa" id="GPAI046646-PA"/>
    </source>
</evidence>
<dbReference type="Proteomes" id="UP000092445">
    <property type="component" value="Unassembled WGS sequence"/>
</dbReference>
<accession>A0A1B0AI98</accession>
<keyword evidence="1" id="KW-1133">Transmembrane helix</keyword>
<dbReference type="EnsemblMetazoa" id="GPAI046646-RA">
    <property type="protein sequence ID" value="GPAI046646-PA"/>
    <property type="gene ID" value="GPAI046646"/>
</dbReference>
<feature type="transmembrane region" description="Helical" evidence="1">
    <location>
        <begin position="235"/>
        <end position="260"/>
    </location>
</feature>
<keyword evidence="1" id="KW-0472">Membrane</keyword>
<keyword evidence="3" id="KW-1185">Reference proteome</keyword>